<sequence>MTFISKDIASALLVSFMWGLVPIIQKNLVNRMNKITLFIIDSFIYFLCVSIVFLFHHESVKTDFFNLSFSDILILTLSTIVFGVSADLLYLHVLKEHQNPFVLPIIYCGPVVTLLISYLFMKERLTNFYGILGVFLIIGGIICISFYE</sequence>
<dbReference type="SUPFAM" id="SSF103481">
    <property type="entry name" value="Multidrug resistance efflux transporter EmrE"/>
    <property type="match status" value="1"/>
</dbReference>
<keyword evidence="1" id="KW-0812">Transmembrane</keyword>
<feature type="transmembrane region" description="Helical" evidence="1">
    <location>
        <begin position="67"/>
        <end position="89"/>
    </location>
</feature>
<keyword evidence="1" id="KW-1133">Transmembrane helix</keyword>
<evidence type="ECO:0000313" key="3">
    <source>
        <dbReference type="EMBL" id="QHT74706.1"/>
    </source>
</evidence>
<dbReference type="GO" id="GO:0016020">
    <property type="term" value="C:membrane"/>
    <property type="evidence" value="ECO:0007669"/>
    <property type="project" value="InterPro"/>
</dbReference>
<dbReference type="AlphaFoldDB" id="A0A6C0H391"/>
<accession>A0A6C0H391</accession>
<reference evidence="3" key="1">
    <citation type="journal article" date="2020" name="Nature">
        <title>Giant virus diversity and host interactions through global metagenomics.</title>
        <authorList>
            <person name="Schulz F."/>
            <person name="Roux S."/>
            <person name="Paez-Espino D."/>
            <person name="Jungbluth S."/>
            <person name="Walsh D.A."/>
            <person name="Denef V.J."/>
            <person name="McMahon K.D."/>
            <person name="Konstantinidis K.T."/>
            <person name="Eloe-Fadrosh E.A."/>
            <person name="Kyrpides N.C."/>
            <person name="Woyke T."/>
        </authorList>
    </citation>
    <scope>NUCLEOTIDE SEQUENCE</scope>
    <source>
        <strain evidence="3">GVMAG-M-3300023179-59</strain>
    </source>
</reference>
<dbReference type="InterPro" id="IPR037185">
    <property type="entry name" value="EmrE-like"/>
</dbReference>
<evidence type="ECO:0000256" key="1">
    <source>
        <dbReference type="SAM" id="Phobius"/>
    </source>
</evidence>
<evidence type="ECO:0000259" key="2">
    <source>
        <dbReference type="Pfam" id="PF00892"/>
    </source>
</evidence>
<dbReference type="InterPro" id="IPR000620">
    <property type="entry name" value="EamA_dom"/>
</dbReference>
<feature type="transmembrane region" description="Helical" evidence="1">
    <location>
        <begin position="127"/>
        <end position="147"/>
    </location>
</feature>
<dbReference type="Gene3D" id="1.10.3730.20">
    <property type="match status" value="1"/>
</dbReference>
<dbReference type="Pfam" id="PF00892">
    <property type="entry name" value="EamA"/>
    <property type="match status" value="1"/>
</dbReference>
<proteinExistence type="predicted"/>
<feature type="transmembrane region" description="Helical" evidence="1">
    <location>
        <begin position="101"/>
        <end position="121"/>
    </location>
</feature>
<feature type="domain" description="EamA" evidence="2">
    <location>
        <begin position="9"/>
        <end position="145"/>
    </location>
</feature>
<dbReference type="EMBL" id="MN739856">
    <property type="protein sequence ID" value="QHT74706.1"/>
    <property type="molecule type" value="Genomic_DNA"/>
</dbReference>
<protein>
    <recommendedName>
        <fullName evidence="2">EamA domain-containing protein</fullName>
    </recommendedName>
</protein>
<organism evidence="3">
    <name type="scientific">viral metagenome</name>
    <dbReference type="NCBI Taxonomy" id="1070528"/>
    <lineage>
        <taxon>unclassified sequences</taxon>
        <taxon>metagenomes</taxon>
        <taxon>organismal metagenomes</taxon>
    </lineage>
</organism>
<name>A0A6C0H391_9ZZZZ</name>
<feature type="transmembrane region" description="Helical" evidence="1">
    <location>
        <begin position="36"/>
        <end position="55"/>
    </location>
</feature>
<keyword evidence="1" id="KW-0472">Membrane</keyword>